<dbReference type="AlphaFoldDB" id="A0A4Q7JE47"/>
<feature type="compositionally biased region" description="Basic and acidic residues" evidence="1">
    <location>
        <begin position="243"/>
        <end position="270"/>
    </location>
</feature>
<sequence length="270" mass="29548">MDLRSVVDELYGGTREDFTAERDERVKRARSAGDKELAKQIAGLRKPTMAAWLVNRLAREHHDQLVELTEVGEKLRTAHQQLAGDDLRALSRQRHELVDGLLARARKLGQVSDSVAREVTETLAAATSDAEAAEVVLGGCLSTALDPYAGESWLTAAAVAPAPRAPDREAEKRREAEARKAREAEKAAAEAASKEAERQAARRAAELDRLRRRAETAQAAADEAERELADAERTLRQATKAADAARRRAESARAKADDARRAVTDRESES</sequence>
<keyword evidence="3" id="KW-1185">Reference proteome</keyword>
<evidence type="ECO:0000313" key="2">
    <source>
        <dbReference type="EMBL" id="RZQ64664.1"/>
    </source>
</evidence>
<evidence type="ECO:0000256" key="1">
    <source>
        <dbReference type="SAM" id="MobiDB-lite"/>
    </source>
</evidence>
<feature type="compositionally biased region" description="Basic and acidic residues" evidence="1">
    <location>
        <begin position="226"/>
        <end position="235"/>
    </location>
</feature>
<proteinExistence type="predicted"/>
<protein>
    <submittedName>
        <fullName evidence="2">Uncharacterized protein</fullName>
    </submittedName>
</protein>
<dbReference type="EMBL" id="SFCC01000003">
    <property type="protein sequence ID" value="RZQ64664.1"/>
    <property type="molecule type" value="Genomic_DNA"/>
</dbReference>
<name>A0A4Q7JE47_9PSEU</name>
<comment type="caution">
    <text evidence="2">The sequence shown here is derived from an EMBL/GenBank/DDBJ whole genome shotgun (WGS) entry which is preliminary data.</text>
</comment>
<reference evidence="2 3" key="1">
    <citation type="submission" date="2019-02" db="EMBL/GenBank/DDBJ databases">
        <title>Draft genome sequence of Amycolatopsis sp. 8-3EHSu isolated from roots of Suaeda maritima.</title>
        <authorList>
            <person name="Duangmal K."/>
            <person name="Chantavorakit T."/>
        </authorList>
    </citation>
    <scope>NUCLEOTIDE SEQUENCE [LARGE SCALE GENOMIC DNA]</scope>
    <source>
        <strain evidence="2 3">8-3EHSu</strain>
    </source>
</reference>
<dbReference type="Proteomes" id="UP000292003">
    <property type="component" value="Unassembled WGS sequence"/>
</dbReference>
<accession>A0A4Q7JE47</accession>
<organism evidence="2 3">
    <name type="scientific">Amycolatopsis suaedae</name>
    <dbReference type="NCBI Taxonomy" id="2510978"/>
    <lineage>
        <taxon>Bacteria</taxon>
        <taxon>Bacillati</taxon>
        <taxon>Actinomycetota</taxon>
        <taxon>Actinomycetes</taxon>
        <taxon>Pseudonocardiales</taxon>
        <taxon>Pseudonocardiaceae</taxon>
        <taxon>Amycolatopsis</taxon>
    </lineage>
</organism>
<evidence type="ECO:0000313" key="3">
    <source>
        <dbReference type="Proteomes" id="UP000292003"/>
    </source>
</evidence>
<dbReference type="OrthoDB" id="3541690at2"/>
<feature type="compositionally biased region" description="Basic and acidic residues" evidence="1">
    <location>
        <begin position="165"/>
        <end position="215"/>
    </location>
</feature>
<feature type="region of interest" description="Disordered" evidence="1">
    <location>
        <begin position="160"/>
        <end position="270"/>
    </location>
</feature>
<gene>
    <name evidence="2" type="ORF">EWH70_07150</name>
</gene>
<dbReference type="RefSeq" id="WP_130474463.1">
    <property type="nucleotide sequence ID" value="NZ_SFCC01000003.1"/>
</dbReference>